<sequence>MEDIELRVVDGSRKVQHAQERVKDIVVRKRLVAPRFQATLVDIELVAVPLVQPQHERHVALFFGRNDVRRAVQVHIVFAQRFAVVGEIHHRGIDAVLGAGSPQQLVAGAHGAKTLEGRRIPLPVRRTMAALLVQHDHQILAGVADNLRQALQQALVVALFLVAERIAGFRLRQVFVGHAVARALAAGIVIAPQHGHAGVTEHIEQAFLRFGLVLRIVLARHARKQARYRDGRGSPARVDVAEVDQARLPRQQRVGVARITVERKIHGARRLSHHHDGDRTAFFIGPQVALHGVAAQRRHHQRPCPLMLAVGIAGLDHIGGRQQEPHLAVLAHGRRQGLEERHHQHAGRAQRQHDDDSIDQHTFAHAGKLHVNVVHGQRRQYAQQDHGEQQVPAQQFFGFMDVGFHDVLHHAGVDGNAVAVHEIAGAGREEKQRDQDGLEHVPETHHAQACIEHQRQHGKRAQVQRRIAQLQAAGGHDKGFPEAQVIGQHQPDCCGQRQLRRPQRELAQPRQQVDAQCRRQVQGKIVRYVHGGSIRKAQLENAAAAGTVAVMQFRAQVDADALHQSQAQAGAGRAIGAGWRRLVEHARPGGRRQAGPGILDHQRPALQAHDHLALQGVGTGIAHQVADGGNHQLARRRDGKVRAPGVMQGQRLAVHQRLAARTFFAGQQRQRHGRGFQLVGRTRQPQQHGDRIGRIARGPVDAFGRGLDRGTGRRLRHDHFRRAADHGERRAQFVADVAREKAFAVQHFRQLAGAGGKRAGQDAQFVGIILQRQIGVARLHGRGQAHDGPHHAVADERAEHQRGNQKARKAHCKHAVNHQLDFFIGAGVVDHHVLARRVEPAQDVQVDAVDRPRPGAARPRPPLLPGAHRPA</sequence>
<evidence type="ECO:0000313" key="2">
    <source>
        <dbReference type="EMBL" id="GEU28547.1"/>
    </source>
</evidence>
<protein>
    <submittedName>
        <fullName evidence="2">Uncharacterized protein</fullName>
    </submittedName>
</protein>
<accession>A0A699GG30</accession>
<dbReference type="EMBL" id="BKCJ010000008">
    <property type="protein sequence ID" value="GEU28547.1"/>
    <property type="molecule type" value="Genomic_DNA"/>
</dbReference>
<evidence type="ECO:0000256" key="1">
    <source>
        <dbReference type="SAM" id="MobiDB-lite"/>
    </source>
</evidence>
<comment type="caution">
    <text evidence="2">The sequence shown here is derived from an EMBL/GenBank/DDBJ whole genome shotgun (WGS) entry which is preliminary data.</text>
</comment>
<proteinExistence type="predicted"/>
<reference evidence="2" key="1">
    <citation type="journal article" date="2019" name="Sci. Rep.">
        <title>Draft genome of Tanacetum cinerariifolium, the natural source of mosquito coil.</title>
        <authorList>
            <person name="Yamashiro T."/>
            <person name="Shiraishi A."/>
            <person name="Satake H."/>
            <person name="Nakayama K."/>
        </authorList>
    </citation>
    <scope>NUCLEOTIDE SEQUENCE</scope>
</reference>
<gene>
    <name evidence="2" type="ORF">Tci_000525</name>
</gene>
<feature type="region of interest" description="Disordered" evidence="1">
    <location>
        <begin position="846"/>
        <end position="871"/>
    </location>
</feature>
<organism evidence="2">
    <name type="scientific">Tanacetum cinerariifolium</name>
    <name type="common">Dalmatian daisy</name>
    <name type="synonym">Chrysanthemum cinerariifolium</name>
    <dbReference type="NCBI Taxonomy" id="118510"/>
    <lineage>
        <taxon>Eukaryota</taxon>
        <taxon>Viridiplantae</taxon>
        <taxon>Streptophyta</taxon>
        <taxon>Embryophyta</taxon>
        <taxon>Tracheophyta</taxon>
        <taxon>Spermatophyta</taxon>
        <taxon>Magnoliopsida</taxon>
        <taxon>eudicotyledons</taxon>
        <taxon>Gunneridae</taxon>
        <taxon>Pentapetalae</taxon>
        <taxon>asterids</taxon>
        <taxon>campanulids</taxon>
        <taxon>Asterales</taxon>
        <taxon>Asteraceae</taxon>
        <taxon>Asteroideae</taxon>
        <taxon>Anthemideae</taxon>
        <taxon>Anthemidinae</taxon>
        <taxon>Tanacetum</taxon>
    </lineage>
</organism>
<dbReference type="AlphaFoldDB" id="A0A699GG30"/>
<name>A0A699GG30_TANCI</name>